<evidence type="ECO:0000313" key="20">
    <source>
        <dbReference type="Proteomes" id="UP000069773"/>
    </source>
</evidence>
<proteinExistence type="inferred from homology"/>
<dbReference type="InterPro" id="IPR001128">
    <property type="entry name" value="Cyt_P450"/>
</dbReference>
<dbReference type="GO" id="GO:0005506">
    <property type="term" value="F:iron ion binding"/>
    <property type="evidence" value="ECO:0007669"/>
    <property type="project" value="InterPro"/>
</dbReference>
<dbReference type="Pfam" id="PF00067">
    <property type="entry name" value="p450"/>
    <property type="match status" value="1"/>
</dbReference>
<reference evidence="18 20" key="1">
    <citation type="journal article" date="2016" name="Genome Announc.">
        <title>Draft Genome Sequences of Five Rapidly Growing Mycobacterium Species, M. thermoresistibile, M. fortuitum subsp. acetamidolyticum, M. canariasense, M. brisbanense, and M. novocastrense.</title>
        <authorList>
            <person name="Katahira K."/>
            <person name="Ogura Y."/>
            <person name="Gotoh Y."/>
            <person name="Hayashi T."/>
        </authorList>
    </citation>
    <scope>NUCLEOTIDE SEQUENCE [LARGE SCALE GENOMIC DNA]</scope>
    <source>
        <strain evidence="18 20">JCM18114</strain>
    </source>
</reference>
<name>A0AAW5SFP7_MYCNV</name>
<dbReference type="Proteomes" id="UP000069773">
    <property type="component" value="Unassembled WGS sequence"/>
</dbReference>
<dbReference type="Gene3D" id="1.10.630.10">
    <property type="entry name" value="Cytochrome P450"/>
    <property type="match status" value="1"/>
</dbReference>
<evidence type="ECO:0000256" key="12">
    <source>
        <dbReference type="ARBA" id="ARBA00023221"/>
    </source>
</evidence>
<evidence type="ECO:0000256" key="15">
    <source>
        <dbReference type="ARBA" id="ARBA00079588"/>
    </source>
</evidence>
<keyword evidence="8" id="KW-0408">Iron</keyword>
<evidence type="ECO:0000256" key="3">
    <source>
        <dbReference type="ARBA" id="ARBA00022548"/>
    </source>
</evidence>
<comment type="similarity">
    <text evidence="2">Belongs to the cytochrome P450 family.</text>
</comment>
<evidence type="ECO:0000256" key="7">
    <source>
        <dbReference type="ARBA" id="ARBA00023002"/>
    </source>
</evidence>
<dbReference type="GO" id="GO:0020037">
    <property type="term" value="F:heme binding"/>
    <property type="evidence" value="ECO:0007669"/>
    <property type="project" value="InterPro"/>
</dbReference>
<evidence type="ECO:0000256" key="2">
    <source>
        <dbReference type="ARBA" id="ARBA00010617"/>
    </source>
</evidence>
<evidence type="ECO:0000313" key="19">
    <source>
        <dbReference type="EMBL" id="MCV7022321.1"/>
    </source>
</evidence>
<reference evidence="19" key="3">
    <citation type="journal article" date="2022" name="BMC Genomics">
        <title>Comparative genome analysis of mycobacteria focusing on tRNA and non-coding RNA.</title>
        <authorList>
            <person name="Behra P.R.K."/>
            <person name="Pettersson B.M.F."/>
            <person name="Ramesh M."/>
            <person name="Das S."/>
            <person name="Dasgupta S."/>
            <person name="Kirsebom L.A."/>
        </authorList>
    </citation>
    <scope>NUCLEOTIDE SEQUENCE</scope>
    <source>
        <strain evidence="19">DSM 44203</strain>
    </source>
</reference>
<organism evidence="19 21">
    <name type="scientific">Mycolicibacterium novocastrense</name>
    <name type="common">Mycobacterium novocastrense</name>
    <dbReference type="NCBI Taxonomy" id="59813"/>
    <lineage>
        <taxon>Bacteria</taxon>
        <taxon>Bacillati</taxon>
        <taxon>Actinomycetota</taxon>
        <taxon>Actinomycetes</taxon>
        <taxon>Mycobacteriales</taxon>
        <taxon>Mycobacteriaceae</taxon>
        <taxon>Mycolicibacterium</taxon>
    </lineage>
</organism>
<evidence type="ECO:0000313" key="18">
    <source>
        <dbReference type="EMBL" id="GAT09997.1"/>
    </source>
</evidence>
<dbReference type="CDD" id="cd11033">
    <property type="entry name" value="CYP142-like"/>
    <property type="match status" value="1"/>
</dbReference>
<keyword evidence="11" id="KW-1207">Sterol metabolism</keyword>
<comment type="pathway">
    <text evidence="13">Steroid metabolism; cholesterol degradation.</text>
</comment>
<sequence>MTSAREYSAVDITSEEFWSRPFAARDETFARLRAGDGLTWHPPLPSMFGLEEPGFWALTRRADIAYVSQHPELFTSAQGVALNPMPAEIQRFASFFLTMDPPQHTVYRRLISSAFTPRNVRLIEEQIHKNAVTIVENLVGAGEIDFVKACSAQLPMLTIMDMLGVPSADQPAVAYAAEKLFGMTDDEYATEDERVADPVAQIALLSNTGVELAKFRRTHPGDDLMTSIVNAEVDGHRLTDEEIGACLILLASAGNDTTKQATTHAMMALVDNPEQRDWLMEDFDGRIGSAIEEFVRWSSPVLQFARFVTEDTEINGQPVNEGDKVALFYCSANRDETAFTDPGTFDLSRSPNPHLGFGGGGPHFCLGSQLAKAELRNLFRELLTRLTTIEVGEPDLLYSSFVHGVKRLPAVVR</sequence>
<gene>
    <name evidence="19" type="ORF">H7I77_03010</name>
    <name evidence="18" type="ORF">RMCN_3130</name>
</gene>
<evidence type="ECO:0000313" key="21">
    <source>
        <dbReference type="Proteomes" id="UP001207528"/>
    </source>
</evidence>
<keyword evidence="5" id="KW-0479">Metal-binding</keyword>
<dbReference type="InterPro" id="IPR002397">
    <property type="entry name" value="Cyt_P450_B"/>
</dbReference>
<evidence type="ECO:0000256" key="13">
    <source>
        <dbReference type="ARBA" id="ARBA00049645"/>
    </source>
</evidence>
<keyword evidence="12" id="KW-0753">Steroid metabolism</keyword>
<keyword evidence="6" id="KW-0442">Lipid degradation</keyword>
<keyword evidence="10" id="KW-0443">Lipid metabolism</keyword>
<evidence type="ECO:0000256" key="16">
    <source>
        <dbReference type="ARBA" id="ARBA00082981"/>
    </source>
</evidence>
<dbReference type="PRINTS" id="PR00359">
    <property type="entry name" value="BP450"/>
</dbReference>
<dbReference type="GO" id="GO:0006707">
    <property type="term" value="P:cholesterol catabolic process"/>
    <property type="evidence" value="ECO:0007669"/>
    <property type="project" value="TreeGrafter"/>
</dbReference>
<dbReference type="AlphaFoldDB" id="A0AAW5SFP7"/>
<evidence type="ECO:0000256" key="10">
    <source>
        <dbReference type="ARBA" id="ARBA00023098"/>
    </source>
</evidence>
<dbReference type="InterPro" id="IPR036396">
    <property type="entry name" value="Cyt_P450_sf"/>
</dbReference>
<dbReference type="GO" id="GO:0036199">
    <property type="term" value="F:cholest-4-en-3-one 26-monooxygenase activity"/>
    <property type="evidence" value="ECO:0007669"/>
    <property type="project" value="TreeGrafter"/>
</dbReference>
<keyword evidence="7" id="KW-0560">Oxidoreductase</keyword>
<comment type="cofactor">
    <cofactor evidence="1">
        <name>heme</name>
        <dbReference type="ChEBI" id="CHEBI:30413"/>
    </cofactor>
</comment>
<evidence type="ECO:0000256" key="5">
    <source>
        <dbReference type="ARBA" id="ARBA00022723"/>
    </source>
</evidence>
<keyword evidence="9" id="KW-0503">Monooxygenase</keyword>
<keyword evidence="3" id="KW-0153">Cholesterol metabolism</keyword>
<evidence type="ECO:0000256" key="6">
    <source>
        <dbReference type="ARBA" id="ARBA00022963"/>
    </source>
</evidence>
<evidence type="ECO:0000256" key="9">
    <source>
        <dbReference type="ARBA" id="ARBA00023033"/>
    </source>
</evidence>
<comment type="caution">
    <text evidence="19">The sequence shown here is derived from an EMBL/GenBank/DDBJ whole genome shotgun (WGS) entry which is preliminary data.</text>
</comment>
<evidence type="ECO:0000256" key="4">
    <source>
        <dbReference type="ARBA" id="ARBA00022617"/>
    </source>
</evidence>
<dbReference type="Proteomes" id="UP001207528">
    <property type="component" value="Unassembled WGS sequence"/>
</dbReference>
<evidence type="ECO:0000256" key="17">
    <source>
        <dbReference type="ARBA" id="ARBA00083909"/>
    </source>
</evidence>
<dbReference type="SUPFAM" id="SSF48264">
    <property type="entry name" value="Cytochrome P450"/>
    <property type="match status" value="1"/>
</dbReference>
<protein>
    <recommendedName>
        <fullName evidence="14">Steroid C26-monooxygenase</fullName>
    </recommendedName>
    <alternativeName>
        <fullName evidence="15">Cholest-4-en-3-one C26-monooxygenase</fullName>
    </alternativeName>
    <alternativeName>
        <fullName evidence="17">Cholesterol C26-monooxygenase</fullName>
    </alternativeName>
    <alternativeName>
        <fullName evidence="16">Steroid C27-monooxygenase</fullName>
    </alternativeName>
</protein>
<dbReference type="PANTHER" id="PTHR46696">
    <property type="entry name" value="P450, PUTATIVE (EUROFUNG)-RELATED"/>
    <property type="match status" value="1"/>
</dbReference>
<keyword evidence="4" id="KW-0349">Heme</keyword>
<evidence type="ECO:0000256" key="8">
    <source>
        <dbReference type="ARBA" id="ARBA00023004"/>
    </source>
</evidence>
<dbReference type="GO" id="GO:0008395">
    <property type="term" value="F:steroid hydroxylase activity"/>
    <property type="evidence" value="ECO:0007669"/>
    <property type="project" value="TreeGrafter"/>
</dbReference>
<dbReference type="EMBL" id="JACKTI010000017">
    <property type="protein sequence ID" value="MCV7022321.1"/>
    <property type="molecule type" value="Genomic_DNA"/>
</dbReference>
<evidence type="ECO:0000256" key="1">
    <source>
        <dbReference type="ARBA" id="ARBA00001971"/>
    </source>
</evidence>
<dbReference type="PANTHER" id="PTHR46696:SF4">
    <property type="entry name" value="BIOTIN BIOSYNTHESIS CYTOCHROME P450"/>
    <property type="match status" value="1"/>
</dbReference>
<dbReference type="RefSeq" id="WP_110765843.1">
    <property type="nucleotide sequence ID" value="NZ_BCTA01000036.1"/>
</dbReference>
<dbReference type="EMBL" id="BCTA01000036">
    <property type="protein sequence ID" value="GAT09997.1"/>
    <property type="molecule type" value="Genomic_DNA"/>
</dbReference>
<reference evidence="19" key="2">
    <citation type="submission" date="2020-07" db="EMBL/GenBank/DDBJ databases">
        <authorList>
            <person name="Pettersson B.M.F."/>
            <person name="Behra P.R.K."/>
            <person name="Ramesh M."/>
            <person name="Das S."/>
            <person name="Dasgupta S."/>
            <person name="Kirsebom L.A."/>
        </authorList>
    </citation>
    <scope>NUCLEOTIDE SEQUENCE</scope>
    <source>
        <strain evidence="19">DSM 44203</strain>
    </source>
</reference>
<keyword evidence="20" id="KW-1185">Reference proteome</keyword>
<accession>A0AAW5SFP7</accession>
<evidence type="ECO:0000256" key="11">
    <source>
        <dbReference type="ARBA" id="ARBA00023166"/>
    </source>
</evidence>
<dbReference type="FunFam" id="1.10.630.10:FF:000018">
    <property type="entry name" value="Cytochrome P450 monooxygenase"/>
    <property type="match status" value="1"/>
</dbReference>
<evidence type="ECO:0000256" key="14">
    <source>
        <dbReference type="ARBA" id="ARBA00070775"/>
    </source>
</evidence>